<reference evidence="1" key="1">
    <citation type="submission" date="2023-08" db="EMBL/GenBank/DDBJ databases">
        <title>Black Yeasts Isolated from many extreme environments.</title>
        <authorList>
            <person name="Coleine C."/>
            <person name="Stajich J.E."/>
            <person name="Selbmann L."/>
        </authorList>
    </citation>
    <scope>NUCLEOTIDE SEQUENCE</scope>
    <source>
        <strain evidence="1">CCFEE 5810</strain>
    </source>
</reference>
<dbReference type="EMBL" id="JAVRQU010000002">
    <property type="protein sequence ID" value="KAK5706240.1"/>
    <property type="molecule type" value="Genomic_DNA"/>
</dbReference>
<name>A0AAN7ZVU3_9PEZI</name>
<comment type="caution">
    <text evidence="1">The sequence shown here is derived from an EMBL/GenBank/DDBJ whole genome shotgun (WGS) entry which is preliminary data.</text>
</comment>
<dbReference type="AlphaFoldDB" id="A0AAN7ZVU3"/>
<sequence>MPSISTELAYTVQVDAADLVAAIEIDVEYRPIAETLRLCNIFGGSAPITTIPTELVDLIEEFLTVHKHEAIAQRQSEVKELRDCAERRCLKFDHMSDERKVIHVNKVLAERKERLLESLDDVDREELRDFVVIHCLLVNYDQQEDKYDHDDNVTEWEELVGKLGEQECGMFSGGNKYDRFIRDNYGLDVFIAHTADEGADLECTTLAYLRLPDGRDRHQSHKRDQFRPDPEIFDLHTPAEAEIRLARQIWPPIEPSKEEKARFLRIITELAMPDQELDGNDESSEHLHARAEPRLTVLTFIDVERCNMKRGTCRGRSD</sequence>
<gene>
    <name evidence="1" type="ORF">LTR97_001227</name>
</gene>
<evidence type="ECO:0000313" key="2">
    <source>
        <dbReference type="Proteomes" id="UP001310594"/>
    </source>
</evidence>
<protein>
    <submittedName>
        <fullName evidence="1">Uncharacterized protein</fullName>
    </submittedName>
</protein>
<dbReference type="Proteomes" id="UP001310594">
    <property type="component" value="Unassembled WGS sequence"/>
</dbReference>
<organism evidence="1 2">
    <name type="scientific">Elasticomyces elasticus</name>
    <dbReference type="NCBI Taxonomy" id="574655"/>
    <lineage>
        <taxon>Eukaryota</taxon>
        <taxon>Fungi</taxon>
        <taxon>Dikarya</taxon>
        <taxon>Ascomycota</taxon>
        <taxon>Pezizomycotina</taxon>
        <taxon>Dothideomycetes</taxon>
        <taxon>Dothideomycetidae</taxon>
        <taxon>Mycosphaerellales</taxon>
        <taxon>Teratosphaeriaceae</taxon>
        <taxon>Elasticomyces</taxon>
    </lineage>
</organism>
<accession>A0AAN7ZVU3</accession>
<proteinExistence type="predicted"/>
<evidence type="ECO:0000313" key="1">
    <source>
        <dbReference type="EMBL" id="KAK5706240.1"/>
    </source>
</evidence>